<evidence type="ECO:0000256" key="18">
    <source>
        <dbReference type="ARBA" id="ARBA00045369"/>
    </source>
</evidence>
<keyword evidence="17" id="KW-0504">Morphogen</keyword>
<dbReference type="PRINTS" id="PR00632">
    <property type="entry name" value="SONICHHOG"/>
</dbReference>
<keyword evidence="15" id="KW-0564">Palmitate</keyword>
<evidence type="ECO:0000256" key="1">
    <source>
        <dbReference type="ARBA" id="ARBA00004193"/>
    </source>
</evidence>
<dbReference type="GO" id="GO:0007367">
    <property type="term" value="P:segment polarity determination"/>
    <property type="evidence" value="ECO:0007669"/>
    <property type="project" value="UniProtKB-KW"/>
</dbReference>
<feature type="domain" description="Hint" evidence="21">
    <location>
        <begin position="83"/>
        <end position="190"/>
    </location>
</feature>
<dbReference type="GO" id="GO:0005113">
    <property type="term" value="F:patched binding"/>
    <property type="evidence" value="ECO:0007669"/>
    <property type="project" value="TreeGrafter"/>
</dbReference>
<evidence type="ECO:0000256" key="7">
    <source>
        <dbReference type="ARBA" id="ARBA00022679"/>
    </source>
</evidence>
<evidence type="ECO:0000256" key="4">
    <source>
        <dbReference type="ARBA" id="ARBA00022473"/>
    </source>
</evidence>
<dbReference type="InterPro" id="IPR000320">
    <property type="entry name" value="Hedgehog_signalling_dom"/>
</dbReference>
<dbReference type="Proteomes" id="UP001367676">
    <property type="component" value="Unassembled WGS sequence"/>
</dbReference>
<dbReference type="FunFam" id="3.30.1380.10:FF:000005">
    <property type="entry name" value="Sonic hedgehog signaling molecule"/>
    <property type="match status" value="1"/>
</dbReference>
<sequence>MNLWPGVRLRVTESWDSEGLHHADSLHYEGRAVDITTSDRDSSKYGMLARLAVEAGFDWVYYESRAHVHCSVKSESKHAAKSMGCFTGNTSVQLASGLTVPMSRLRIGDRVLSLNADGNLEYSEVLLFLHRNPELRSRFLRLTTASGVAITITPSHLILRWHKPNTTVLHEATPVYAQDVRVDDQLLVSGHAGPGGRLRVDRVSKIEEVFETGVYAPLTLSGTIVVNEIVASCYAVIFSQRLAHLSFAPLRLLNTVELSFKHFYAITTSPFVASASRDGSLTARYLPPNGVHWYCRFLERLTKIFVPNSWLLEQ</sequence>
<evidence type="ECO:0000313" key="23">
    <source>
        <dbReference type="Proteomes" id="UP001367676"/>
    </source>
</evidence>
<dbReference type="InterPro" id="IPR001767">
    <property type="entry name" value="Hedgehog_Hint"/>
</dbReference>
<evidence type="ECO:0000256" key="12">
    <source>
        <dbReference type="ARBA" id="ARBA00022813"/>
    </source>
</evidence>
<dbReference type="SUPFAM" id="SSF51294">
    <property type="entry name" value="Hedgehog/intein (Hint) domain"/>
    <property type="match status" value="1"/>
</dbReference>
<dbReference type="Pfam" id="PF01079">
    <property type="entry name" value="Hint"/>
    <property type="match status" value="1"/>
</dbReference>
<keyword evidence="6" id="KW-0645">Protease</keyword>
<evidence type="ECO:0000259" key="20">
    <source>
        <dbReference type="SMART" id="SM00305"/>
    </source>
</evidence>
<keyword evidence="10" id="KW-0732">Signal</keyword>
<dbReference type="SMART" id="SM00305">
    <property type="entry name" value="HintC"/>
    <property type="match status" value="1"/>
</dbReference>
<evidence type="ECO:0000256" key="9">
    <source>
        <dbReference type="ARBA" id="ARBA00022723"/>
    </source>
</evidence>
<dbReference type="SMART" id="SM00306">
    <property type="entry name" value="HintN"/>
    <property type="match status" value="1"/>
</dbReference>
<dbReference type="GO" id="GO:0007267">
    <property type="term" value="P:cell-cell signaling"/>
    <property type="evidence" value="ECO:0007669"/>
    <property type="project" value="InterPro"/>
</dbReference>
<dbReference type="FunFam" id="2.170.16.10:FF:000001">
    <property type="entry name" value="Indian hedgehog"/>
    <property type="match status" value="1"/>
</dbReference>
<dbReference type="InterPro" id="IPR050387">
    <property type="entry name" value="Hedgehog_Signaling"/>
</dbReference>
<keyword evidence="9" id="KW-0479">Metal-binding</keyword>
<dbReference type="GO" id="GO:0010468">
    <property type="term" value="P:regulation of gene expression"/>
    <property type="evidence" value="ECO:0007669"/>
    <property type="project" value="TreeGrafter"/>
</dbReference>
<protein>
    <recommendedName>
        <fullName evidence="3">Protein hedgehog</fullName>
    </recommendedName>
</protein>
<evidence type="ECO:0000256" key="17">
    <source>
        <dbReference type="ARBA" id="ARBA00023301"/>
    </source>
</evidence>
<dbReference type="PROSITE" id="PS50817">
    <property type="entry name" value="INTEIN_N_TER"/>
    <property type="match status" value="1"/>
</dbReference>
<name>A0AAN9TS61_9HEMI</name>
<keyword evidence="11" id="KW-0378">Hydrolase</keyword>
<keyword evidence="16" id="KW-0449">Lipoprotein</keyword>
<dbReference type="InterPro" id="IPR006141">
    <property type="entry name" value="Intein_N"/>
</dbReference>
<dbReference type="InterPro" id="IPR001657">
    <property type="entry name" value="Hedgehog"/>
</dbReference>
<comment type="subcellular location">
    <subcellularLocation>
        <location evidence="1">Cell membrane</location>
        <topology evidence="1">Lipid-anchor</topology>
    </subcellularLocation>
</comment>
<reference evidence="22 23" key="1">
    <citation type="submission" date="2024-03" db="EMBL/GenBank/DDBJ databases">
        <title>Adaptation during the transition from Ophiocordyceps entomopathogen to insect associate is accompanied by gene loss and intensified selection.</title>
        <authorList>
            <person name="Ward C.M."/>
            <person name="Onetto C.A."/>
            <person name="Borneman A.R."/>
        </authorList>
    </citation>
    <scope>NUCLEOTIDE SEQUENCE [LARGE SCALE GENOMIC DNA]</scope>
    <source>
        <strain evidence="22">AWRI1</strain>
        <tissue evidence="22">Single Adult Female</tissue>
    </source>
</reference>
<keyword evidence="23" id="KW-1185">Reference proteome</keyword>
<dbReference type="EMBL" id="JBBCAQ010000004">
    <property type="protein sequence ID" value="KAK7604269.1"/>
    <property type="molecule type" value="Genomic_DNA"/>
</dbReference>
<dbReference type="SUPFAM" id="SSF55166">
    <property type="entry name" value="Hedgehog/DD-peptidase"/>
    <property type="match status" value="1"/>
</dbReference>
<dbReference type="GO" id="GO:0005509">
    <property type="term" value="F:calcium ion binding"/>
    <property type="evidence" value="ECO:0007669"/>
    <property type="project" value="TreeGrafter"/>
</dbReference>
<evidence type="ECO:0000256" key="13">
    <source>
        <dbReference type="ARBA" id="ARBA00022837"/>
    </source>
</evidence>
<dbReference type="GO" id="GO:0016015">
    <property type="term" value="F:morphogen activity"/>
    <property type="evidence" value="ECO:0007669"/>
    <property type="project" value="UniProtKB-KW"/>
</dbReference>
<comment type="caution">
    <text evidence="22">The sequence shown here is derived from an EMBL/GenBank/DDBJ whole genome shotgun (WGS) entry which is preliminary data.</text>
</comment>
<comment type="function">
    <text evidence="18">The C-terminal part of the hedgehog protein precursor displays an autoproteolysis activity that results in the cleavage of the full-length protein into two parts (N-product and C-product). In addition, the C-terminal part displays a cholesterol transferase activity that results by the covalent attachment of a cholesterol moiety to the C-terminal of the newly generated N-product. Once cleaved, the C-product has no signaling activity and diffuses from the cell.</text>
</comment>
<dbReference type="CDD" id="cd00081">
    <property type="entry name" value="Hint"/>
    <property type="match status" value="1"/>
</dbReference>
<evidence type="ECO:0000256" key="15">
    <source>
        <dbReference type="ARBA" id="ARBA00023139"/>
    </source>
</evidence>
<gene>
    <name evidence="22" type="ORF">V9T40_004542</name>
</gene>
<dbReference type="InterPro" id="IPR003587">
    <property type="entry name" value="Hint_dom_N"/>
</dbReference>
<comment type="catalytic activity">
    <reaction evidence="19">
        <text>glycyl-L-cysteinyl-[protein] + cholesterol + H(+) = [protein]-C-terminal glycyl cholesterol ester + N-terminal L-cysteinyl-[protein]</text>
        <dbReference type="Rhea" id="RHEA:59504"/>
        <dbReference type="Rhea" id="RHEA-COMP:12707"/>
        <dbReference type="Rhea" id="RHEA-COMP:15369"/>
        <dbReference type="Rhea" id="RHEA-COMP:15374"/>
        <dbReference type="ChEBI" id="CHEBI:15378"/>
        <dbReference type="ChEBI" id="CHEBI:16113"/>
        <dbReference type="ChEBI" id="CHEBI:65250"/>
        <dbReference type="ChEBI" id="CHEBI:143135"/>
        <dbReference type="ChEBI" id="CHEBI:143140"/>
    </reaction>
    <physiologicalReaction direction="left-to-right" evidence="19">
        <dbReference type="Rhea" id="RHEA:59505"/>
    </physiologicalReaction>
</comment>
<keyword evidence="8" id="KW-0709">Segmentation polarity protein</keyword>
<dbReference type="InterPro" id="IPR003586">
    <property type="entry name" value="Hint_dom_C"/>
</dbReference>
<dbReference type="PANTHER" id="PTHR11889">
    <property type="entry name" value="HEDGEHOG"/>
    <property type="match status" value="1"/>
</dbReference>
<evidence type="ECO:0000313" key="22">
    <source>
        <dbReference type="EMBL" id="KAK7604269.1"/>
    </source>
</evidence>
<dbReference type="Gene3D" id="2.170.16.10">
    <property type="entry name" value="Hedgehog/Intein (Hint) domain"/>
    <property type="match status" value="1"/>
</dbReference>
<dbReference type="GO" id="GO:0048731">
    <property type="term" value="P:system development"/>
    <property type="evidence" value="ECO:0007669"/>
    <property type="project" value="UniProtKB-ARBA"/>
</dbReference>
<dbReference type="GO" id="GO:0016539">
    <property type="term" value="P:intein-mediated protein splicing"/>
    <property type="evidence" value="ECO:0007669"/>
    <property type="project" value="InterPro"/>
</dbReference>
<dbReference type="GO" id="GO:0016740">
    <property type="term" value="F:transferase activity"/>
    <property type="evidence" value="ECO:0007669"/>
    <property type="project" value="UniProtKB-KW"/>
</dbReference>
<evidence type="ECO:0000256" key="8">
    <source>
        <dbReference type="ARBA" id="ARBA00022716"/>
    </source>
</evidence>
<proteinExistence type="inferred from homology"/>
<evidence type="ECO:0000256" key="2">
    <source>
        <dbReference type="ARBA" id="ARBA00010649"/>
    </source>
</evidence>
<dbReference type="PANTHER" id="PTHR11889:SF31">
    <property type="entry name" value="PROTEIN HEDGEHOG"/>
    <property type="match status" value="1"/>
</dbReference>
<evidence type="ECO:0000256" key="16">
    <source>
        <dbReference type="ARBA" id="ARBA00023288"/>
    </source>
</evidence>
<dbReference type="Gene3D" id="3.30.1380.10">
    <property type="match status" value="1"/>
</dbReference>
<dbReference type="InterPro" id="IPR009045">
    <property type="entry name" value="Zn_M74/Hedgehog-like"/>
</dbReference>
<dbReference type="Pfam" id="PF01085">
    <property type="entry name" value="HH_signal"/>
    <property type="match status" value="1"/>
</dbReference>
<keyword evidence="13" id="KW-0106">Calcium</keyword>
<keyword evidence="5" id="KW-1003">Cell membrane</keyword>
<keyword evidence="12" id="KW-0068">Autocatalytic cleavage</keyword>
<evidence type="ECO:0000256" key="19">
    <source>
        <dbReference type="ARBA" id="ARBA00048589"/>
    </source>
</evidence>
<evidence type="ECO:0000256" key="5">
    <source>
        <dbReference type="ARBA" id="ARBA00022475"/>
    </source>
</evidence>
<keyword evidence="14" id="KW-0472">Membrane</keyword>
<evidence type="ECO:0000256" key="10">
    <source>
        <dbReference type="ARBA" id="ARBA00022729"/>
    </source>
</evidence>
<dbReference type="GO" id="GO:0008233">
    <property type="term" value="F:peptidase activity"/>
    <property type="evidence" value="ECO:0007669"/>
    <property type="project" value="UniProtKB-KW"/>
</dbReference>
<evidence type="ECO:0000256" key="14">
    <source>
        <dbReference type="ARBA" id="ARBA00023136"/>
    </source>
</evidence>
<dbReference type="AlphaFoldDB" id="A0AAN9TS61"/>
<organism evidence="22 23">
    <name type="scientific">Parthenolecanium corni</name>
    <dbReference type="NCBI Taxonomy" id="536013"/>
    <lineage>
        <taxon>Eukaryota</taxon>
        <taxon>Metazoa</taxon>
        <taxon>Ecdysozoa</taxon>
        <taxon>Arthropoda</taxon>
        <taxon>Hexapoda</taxon>
        <taxon>Insecta</taxon>
        <taxon>Pterygota</taxon>
        <taxon>Neoptera</taxon>
        <taxon>Paraneoptera</taxon>
        <taxon>Hemiptera</taxon>
        <taxon>Sternorrhyncha</taxon>
        <taxon>Coccoidea</taxon>
        <taxon>Coccidae</taxon>
        <taxon>Parthenolecanium</taxon>
    </lineage>
</organism>
<feature type="domain" description="Hint" evidence="20">
    <location>
        <begin position="195"/>
        <end position="239"/>
    </location>
</feature>
<evidence type="ECO:0000256" key="6">
    <source>
        <dbReference type="ARBA" id="ARBA00022670"/>
    </source>
</evidence>
<dbReference type="GO" id="GO:0005615">
    <property type="term" value="C:extracellular space"/>
    <property type="evidence" value="ECO:0007669"/>
    <property type="project" value="TreeGrafter"/>
</dbReference>
<keyword evidence="7" id="KW-0808">Transferase</keyword>
<comment type="similarity">
    <text evidence="2">Belongs to the hedgehog family.</text>
</comment>
<dbReference type="GO" id="GO:0016540">
    <property type="term" value="P:protein autoprocessing"/>
    <property type="evidence" value="ECO:0007669"/>
    <property type="project" value="InterPro"/>
</dbReference>
<accession>A0AAN9TS61</accession>
<keyword evidence="4" id="KW-0217">Developmental protein</keyword>
<dbReference type="GO" id="GO:0009653">
    <property type="term" value="P:anatomical structure morphogenesis"/>
    <property type="evidence" value="ECO:0007669"/>
    <property type="project" value="UniProtKB-KW"/>
</dbReference>
<dbReference type="InterPro" id="IPR036844">
    <property type="entry name" value="Hint_dom_sf"/>
</dbReference>
<dbReference type="GO" id="GO:0001708">
    <property type="term" value="P:cell fate specification"/>
    <property type="evidence" value="ECO:0007669"/>
    <property type="project" value="TreeGrafter"/>
</dbReference>
<evidence type="ECO:0000259" key="21">
    <source>
        <dbReference type="SMART" id="SM00306"/>
    </source>
</evidence>
<dbReference type="GO" id="GO:0005886">
    <property type="term" value="C:plasma membrane"/>
    <property type="evidence" value="ECO:0007669"/>
    <property type="project" value="UniProtKB-SubCell"/>
</dbReference>
<dbReference type="GO" id="GO:0007224">
    <property type="term" value="P:smoothened signaling pathway"/>
    <property type="evidence" value="ECO:0007669"/>
    <property type="project" value="TreeGrafter"/>
</dbReference>
<evidence type="ECO:0000256" key="11">
    <source>
        <dbReference type="ARBA" id="ARBA00022801"/>
    </source>
</evidence>
<evidence type="ECO:0000256" key="3">
    <source>
        <dbReference type="ARBA" id="ARBA00021970"/>
    </source>
</evidence>